<sequence>MKTMNIHQYYLDILPKDVQFILKQEYSTLKNLKRTAPNVLILHQENVVDNILQGVPGTEYFNIIRLITLP</sequence>
<reference evidence="1" key="1">
    <citation type="submission" date="2024-05" db="EMBL/GenBank/DDBJ databases">
        <authorList>
            <person name="Badawy S."/>
            <person name="Skurnik M."/>
        </authorList>
    </citation>
    <scope>NUCLEOTIDE SEQUENCE</scope>
</reference>
<name>A0AAU7PHP1_9CAUD</name>
<organism evidence="1">
    <name type="scientific">Escherichia phage fEgEco12</name>
    <dbReference type="NCBI Taxonomy" id="3158837"/>
    <lineage>
        <taxon>Viruses</taxon>
        <taxon>Duplodnaviria</taxon>
        <taxon>Heunggongvirae</taxon>
        <taxon>Uroviricota</taxon>
        <taxon>Caudoviricetes</taxon>
    </lineage>
</organism>
<protein>
    <submittedName>
        <fullName evidence="1">Uncharacterized protein</fullName>
    </submittedName>
</protein>
<evidence type="ECO:0000313" key="1">
    <source>
        <dbReference type="EMBL" id="XBS49681.1"/>
    </source>
</evidence>
<accession>A0AAU7PHP1</accession>
<dbReference type="EMBL" id="PP777464">
    <property type="protein sequence ID" value="XBS49681.1"/>
    <property type="molecule type" value="Genomic_DNA"/>
</dbReference>
<proteinExistence type="predicted"/>